<dbReference type="Proteomes" id="UP000886687">
    <property type="component" value="Unassembled WGS sequence"/>
</dbReference>
<proteinExistence type="predicted"/>
<reference evidence="1" key="1">
    <citation type="journal article" date="2021" name="Proc. Natl. Acad. Sci. U.S.A.">
        <title>Global biogeography of chemosynthetic symbionts reveals both localized and globally distributed symbiont groups. .</title>
        <authorList>
            <person name="Osvatic J.T."/>
            <person name="Wilkins L.G.E."/>
            <person name="Leibrecht L."/>
            <person name="Leray M."/>
            <person name="Zauner S."/>
            <person name="Polzin J."/>
            <person name="Camacho Y."/>
            <person name="Gros O."/>
            <person name="van Gils J.A."/>
            <person name="Eisen J.A."/>
            <person name="Petersen J.M."/>
            <person name="Yuen B."/>
        </authorList>
    </citation>
    <scope>NUCLEOTIDE SEQUENCE</scope>
    <source>
        <strain evidence="1">MAGL173</strain>
    </source>
</reference>
<evidence type="ECO:0000313" key="1">
    <source>
        <dbReference type="EMBL" id="MCG7940583.1"/>
    </source>
</evidence>
<dbReference type="AlphaFoldDB" id="A0A9E4K844"/>
<organism evidence="1 2">
    <name type="scientific">Candidatus Thiodiazotropha lotti</name>
    <dbReference type="NCBI Taxonomy" id="2792787"/>
    <lineage>
        <taxon>Bacteria</taxon>
        <taxon>Pseudomonadati</taxon>
        <taxon>Pseudomonadota</taxon>
        <taxon>Gammaproteobacteria</taxon>
        <taxon>Chromatiales</taxon>
        <taxon>Sedimenticolaceae</taxon>
        <taxon>Candidatus Thiodiazotropha</taxon>
    </lineage>
</organism>
<protein>
    <submittedName>
        <fullName evidence="1">Uncharacterized protein</fullName>
    </submittedName>
</protein>
<dbReference type="EMBL" id="JAEPDI010000013">
    <property type="protein sequence ID" value="MCG7940583.1"/>
    <property type="molecule type" value="Genomic_DNA"/>
</dbReference>
<accession>A0A9E4K844</accession>
<gene>
    <name evidence="1" type="ORF">JAZ04_17240</name>
</gene>
<comment type="caution">
    <text evidence="1">The sequence shown here is derived from an EMBL/GenBank/DDBJ whole genome shotgun (WGS) entry which is preliminary data.</text>
</comment>
<sequence>MTQDHLLPSDDELYRRVYEIAHYLWDPIGISEHPEAHDEYSGYLVALFGRAKTGDVGAIVEYMKWAETEHMGLSFNRENAERAAKALVAWKHFIDEHA</sequence>
<evidence type="ECO:0000313" key="2">
    <source>
        <dbReference type="Proteomes" id="UP000886687"/>
    </source>
</evidence>
<name>A0A9E4K844_9GAMM</name>